<proteinExistence type="predicted"/>
<reference evidence="1" key="2">
    <citation type="submission" date="2019-07" db="EMBL/GenBank/DDBJ databases">
        <authorList>
            <person name="Seetharam A."/>
            <person name="Woodhouse M."/>
            <person name="Cannon E."/>
        </authorList>
    </citation>
    <scope>NUCLEOTIDE SEQUENCE [LARGE SCALE GENOMIC DNA]</scope>
    <source>
        <strain evidence="1">cv. B73</strain>
    </source>
</reference>
<dbReference type="EnsemblPlants" id="Zm00001eb221400_T001">
    <property type="protein sequence ID" value="Zm00001eb221400_P001"/>
    <property type="gene ID" value="Zm00001eb221400"/>
</dbReference>
<evidence type="ECO:0000313" key="2">
    <source>
        <dbReference type="Proteomes" id="UP000007305"/>
    </source>
</evidence>
<accession>A0A804PAN7</accession>
<keyword evidence="2" id="KW-1185">Reference proteome</keyword>
<reference evidence="2" key="1">
    <citation type="journal article" date="2009" name="Science">
        <title>The B73 maize genome: complexity, diversity, and dynamics.</title>
        <authorList>
            <person name="Schnable P.S."/>
            <person name="Ware D."/>
            <person name="Fulton R.S."/>
            <person name="Stein J.C."/>
            <person name="Wei F."/>
            <person name="Pasternak S."/>
            <person name="Liang C."/>
            <person name="Zhang J."/>
            <person name="Fulton L."/>
            <person name="Graves T.A."/>
            <person name="Minx P."/>
            <person name="Reily A.D."/>
            <person name="Courtney L."/>
            <person name="Kruchowski S.S."/>
            <person name="Tomlinson C."/>
            <person name="Strong C."/>
            <person name="Delehaunty K."/>
            <person name="Fronick C."/>
            <person name="Courtney B."/>
            <person name="Rock S.M."/>
            <person name="Belter E."/>
            <person name="Du F."/>
            <person name="Kim K."/>
            <person name="Abbott R.M."/>
            <person name="Cotton M."/>
            <person name="Levy A."/>
            <person name="Marchetto P."/>
            <person name="Ochoa K."/>
            <person name="Jackson S.M."/>
            <person name="Gillam B."/>
            <person name="Chen W."/>
            <person name="Yan L."/>
            <person name="Higginbotham J."/>
            <person name="Cardenas M."/>
            <person name="Waligorski J."/>
            <person name="Applebaum E."/>
            <person name="Phelps L."/>
            <person name="Falcone J."/>
            <person name="Kanchi K."/>
            <person name="Thane T."/>
            <person name="Scimone A."/>
            <person name="Thane N."/>
            <person name="Henke J."/>
            <person name="Wang T."/>
            <person name="Ruppert J."/>
            <person name="Shah N."/>
            <person name="Rotter K."/>
            <person name="Hodges J."/>
            <person name="Ingenthron E."/>
            <person name="Cordes M."/>
            <person name="Kohlberg S."/>
            <person name="Sgro J."/>
            <person name="Delgado B."/>
            <person name="Mead K."/>
            <person name="Chinwalla A."/>
            <person name="Leonard S."/>
            <person name="Crouse K."/>
            <person name="Collura K."/>
            <person name="Kudrna D."/>
            <person name="Currie J."/>
            <person name="He R."/>
            <person name="Angelova A."/>
            <person name="Rajasekar S."/>
            <person name="Mueller T."/>
            <person name="Lomeli R."/>
            <person name="Scara G."/>
            <person name="Ko A."/>
            <person name="Delaney K."/>
            <person name="Wissotski M."/>
            <person name="Lopez G."/>
            <person name="Campos D."/>
            <person name="Braidotti M."/>
            <person name="Ashley E."/>
            <person name="Golser W."/>
            <person name="Kim H."/>
            <person name="Lee S."/>
            <person name="Lin J."/>
            <person name="Dujmic Z."/>
            <person name="Kim W."/>
            <person name="Talag J."/>
            <person name="Zuccolo A."/>
            <person name="Fan C."/>
            <person name="Sebastian A."/>
            <person name="Kramer M."/>
            <person name="Spiegel L."/>
            <person name="Nascimento L."/>
            <person name="Zutavern T."/>
            <person name="Miller B."/>
            <person name="Ambroise C."/>
            <person name="Muller S."/>
            <person name="Spooner W."/>
            <person name="Narechania A."/>
            <person name="Ren L."/>
            <person name="Wei S."/>
            <person name="Kumari S."/>
            <person name="Faga B."/>
            <person name="Levy M.J."/>
            <person name="McMahan L."/>
            <person name="Van Buren P."/>
            <person name="Vaughn M.W."/>
            <person name="Ying K."/>
            <person name="Yeh C.-T."/>
            <person name="Emrich S.J."/>
            <person name="Jia Y."/>
            <person name="Kalyanaraman A."/>
            <person name="Hsia A.-P."/>
            <person name="Barbazuk W.B."/>
            <person name="Baucom R.S."/>
            <person name="Brutnell T.P."/>
            <person name="Carpita N.C."/>
            <person name="Chaparro C."/>
            <person name="Chia J.-M."/>
            <person name="Deragon J.-M."/>
            <person name="Estill J.C."/>
            <person name="Fu Y."/>
            <person name="Jeddeloh J.A."/>
            <person name="Han Y."/>
            <person name="Lee H."/>
            <person name="Li P."/>
            <person name="Lisch D.R."/>
            <person name="Liu S."/>
            <person name="Liu Z."/>
            <person name="Nagel D.H."/>
            <person name="McCann M.C."/>
            <person name="SanMiguel P."/>
            <person name="Myers A.M."/>
            <person name="Nettleton D."/>
            <person name="Nguyen J."/>
            <person name="Penning B.W."/>
            <person name="Ponnala L."/>
            <person name="Schneider K.L."/>
            <person name="Schwartz D.C."/>
            <person name="Sharma A."/>
            <person name="Soderlund C."/>
            <person name="Springer N.M."/>
            <person name="Sun Q."/>
            <person name="Wang H."/>
            <person name="Waterman M."/>
            <person name="Westerman R."/>
            <person name="Wolfgruber T.K."/>
            <person name="Yang L."/>
            <person name="Yu Y."/>
            <person name="Zhang L."/>
            <person name="Zhou S."/>
            <person name="Zhu Q."/>
            <person name="Bennetzen J.L."/>
            <person name="Dawe R.K."/>
            <person name="Jiang J."/>
            <person name="Jiang N."/>
            <person name="Presting G.G."/>
            <person name="Wessler S.R."/>
            <person name="Aluru S."/>
            <person name="Martienssen R.A."/>
            <person name="Clifton S.W."/>
            <person name="McCombie W.R."/>
            <person name="Wing R.A."/>
            <person name="Wilson R.K."/>
        </authorList>
    </citation>
    <scope>NUCLEOTIDE SEQUENCE [LARGE SCALE GENOMIC DNA]</scope>
    <source>
        <strain evidence="2">cv. B73</strain>
    </source>
</reference>
<evidence type="ECO:0000313" key="1">
    <source>
        <dbReference type="EnsemblPlants" id="Zm00001eb221400_P001"/>
    </source>
</evidence>
<dbReference type="InParanoid" id="A0A804PAN7"/>
<dbReference type="Proteomes" id="UP000007305">
    <property type="component" value="Chromosome 5"/>
</dbReference>
<protein>
    <submittedName>
        <fullName evidence="1">Uncharacterized protein</fullName>
    </submittedName>
</protein>
<dbReference type="Gramene" id="Zm00001eb221400_T001">
    <property type="protein sequence ID" value="Zm00001eb221400_P001"/>
    <property type="gene ID" value="Zm00001eb221400"/>
</dbReference>
<sequence>MSKRKTVNATSVLAPPYGASLLQYRPTLCAALRCYGCPQIRHRTIGTRASKSTDRCSACCNGFRFARLDGRRLGSIFLGEHRASWVPCRSSGTA</sequence>
<reference evidence="1" key="3">
    <citation type="submission" date="2021-05" db="UniProtKB">
        <authorList>
            <consortium name="EnsemblPlants"/>
        </authorList>
    </citation>
    <scope>IDENTIFICATION</scope>
    <source>
        <strain evidence="1">cv. B73</strain>
    </source>
</reference>
<name>A0A804PAN7_MAIZE</name>
<dbReference type="AlphaFoldDB" id="A0A804PAN7"/>
<organism evidence="1 2">
    <name type="scientific">Zea mays</name>
    <name type="common">Maize</name>
    <dbReference type="NCBI Taxonomy" id="4577"/>
    <lineage>
        <taxon>Eukaryota</taxon>
        <taxon>Viridiplantae</taxon>
        <taxon>Streptophyta</taxon>
        <taxon>Embryophyta</taxon>
        <taxon>Tracheophyta</taxon>
        <taxon>Spermatophyta</taxon>
        <taxon>Magnoliopsida</taxon>
        <taxon>Liliopsida</taxon>
        <taxon>Poales</taxon>
        <taxon>Poaceae</taxon>
        <taxon>PACMAD clade</taxon>
        <taxon>Panicoideae</taxon>
        <taxon>Andropogonodae</taxon>
        <taxon>Andropogoneae</taxon>
        <taxon>Tripsacinae</taxon>
        <taxon>Zea</taxon>
    </lineage>
</organism>